<protein>
    <submittedName>
        <fullName evidence="1">Uncharacterized protein</fullName>
    </submittedName>
</protein>
<evidence type="ECO:0000313" key="2">
    <source>
        <dbReference type="Proteomes" id="UP001163321"/>
    </source>
</evidence>
<gene>
    <name evidence="1" type="ORF">PsorP6_010645</name>
</gene>
<name>A0ACC0VWH4_9STRA</name>
<dbReference type="Proteomes" id="UP001163321">
    <property type="component" value="Chromosome 6"/>
</dbReference>
<keyword evidence="2" id="KW-1185">Reference proteome</keyword>
<sequence length="1061" mass="115872">MNVSTVRRLLYLLLVLRTTTPQAADTSCPYASTLVDGETDSTAIVYDAHCSPRVFQVVVTSAVDRSLNLSNLNVRDVRSYPRVYELLLNNNLLETFKPVKLDNDMESLELGNNFITDLTACNFPRRLKYLDLSFNSFATLSAETPWPDSGELQTLLLQGNSLHSVASHTFTNLVSLQSLYVRMDRDRKTARIDCFFIHLVVLFSCRSLANTGISNLDDVVLPVSVRSLNVTQNAITSTSTKFTSLPSALQQLDLSNNLLTEFPPVVSMLTTLVELNLESNGITEIRGIAFASTLRTVRLANNPLSSIEICRSDVSVFQNLAHFTVPSSISALCSNPKATSVKIQGVPFCVVEASDCVRNEWDDAKRKGSGPSSSDPSSHDALLQSTFSARTIGIIGSTFLIIGILLSALGFGLCWNKRRKRQDVAGAHQAAVRKLNTDPRVGSTGGNFIVFNNSARTSRGGWHEDRDSKNDNISTLDGSGIQTAGEMAAWGIYETPLEKGNPVALLEPSPKDTAFHSASSASLQVRSKLKIKEDLDDLLVYEIPPEEIQMRRALHVSSSKRGRKAALGLSSVGVGSSRRKVDAALFLAEYRGYRVVIHALMRSKRQLEKRFVEQIRLSASLDHASIVHFIGVTTGCSTTTSSRQHRDSSGATTAPSMYASSGPGKSGAESRYPDMGAPMWHLGAVFEYMRHGSLATMFEVERRRREGKGAFYPTNSVASALETDNGNLFSWYPPLGRSRTSATASPANPTADWRCKLSIALDIAMGLVYLHANNHAHGRVCARKVLINEQGEAKLSAMDMLLPSDVRRRLDEVHGPAEGDFRGSLRDSAMWTMQKLTNRLGRPPKALRRKGSGNGTPRSARKFSGPQGSEGGTLGRSRVENNSSESDVSGVSSVTLDENSPSGHASALTQETDAFDENGLDRAPGLHASLVAAQREDVYAFGTFLWELDMMIAVDEEYLALSRNSTTGATGNPRLLKFSMDCPMELQELARQCWHDVPRERIDAIDVQEELVRVLEGRLTANGHVPSTWTRPSHLSSLSSLSSSQLSSNVSSVMRSSVADL</sequence>
<proteinExistence type="predicted"/>
<evidence type="ECO:0000313" key="1">
    <source>
        <dbReference type="EMBL" id="KAI9909816.1"/>
    </source>
</evidence>
<reference evidence="1 2" key="1">
    <citation type="journal article" date="2022" name="bioRxiv">
        <title>The genome of the oomycete Peronosclerospora sorghi, a cosmopolitan pathogen of maize and sorghum, is inflated with dispersed pseudogenes.</title>
        <authorList>
            <person name="Fletcher K."/>
            <person name="Martin F."/>
            <person name="Isakeit T."/>
            <person name="Cavanaugh K."/>
            <person name="Magill C."/>
            <person name="Michelmore R."/>
        </authorList>
    </citation>
    <scope>NUCLEOTIDE SEQUENCE [LARGE SCALE GENOMIC DNA]</scope>
    <source>
        <strain evidence="1">P6</strain>
    </source>
</reference>
<comment type="caution">
    <text evidence="1">The sequence shown here is derived from an EMBL/GenBank/DDBJ whole genome shotgun (WGS) entry which is preliminary data.</text>
</comment>
<accession>A0ACC0VWH4</accession>
<dbReference type="EMBL" id="CM047585">
    <property type="protein sequence ID" value="KAI9909816.1"/>
    <property type="molecule type" value="Genomic_DNA"/>
</dbReference>
<organism evidence="1 2">
    <name type="scientific">Peronosclerospora sorghi</name>
    <dbReference type="NCBI Taxonomy" id="230839"/>
    <lineage>
        <taxon>Eukaryota</taxon>
        <taxon>Sar</taxon>
        <taxon>Stramenopiles</taxon>
        <taxon>Oomycota</taxon>
        <taxon>Peronosporomycetes</taxon>
        <taxon>Peronosporales</taxon>
        <taxon>Peronosporaceae</taxon>
        <taxon>Peronosclerospora</taxon>
    </lineage>
</organism>